<dbReference type="GeneTree" id="ENSGT01000000221375"/>
<accession>A0A7M4E460</accession>
<feature type="chain" id="PRO_5029456225" evidence="1">
    <location>
        <begin position="18"/>
        <end position="117"/>
    </location>
</feature>
<evidence type="ECO:0000313" key="3">
    <source>
        <dbReference type="Proteomes" id="UP000594220"/>
    </source>
</evidence>
<proteinExistence type="predicted"/>
<dbReference type="PANTHER" id="PTHR31551">
    <property type="entry name" value="PRE-MRNA-SPLICING FACTOR CWF18"/>
    <property type="match status" value="1"/>
</dbReference>
<keyword evidence="1" id="KW-0732">Signal</keyword>
<dbReference type="Ensembl" id="ENSCPRT00005004547.1">
    <property type="protein sequence ID" value="ENSCPRP00005003883.1"/>
    <property type="gene ID" value="ENSCPRG00005002835.1"/>
</dbReference>
<sequence length="117" mass="13324">MSCFPFWILIFSIVAETSQPCAKEASVCWWLTDCKPGYDGREVPGRELRLRNYNPEDEELKKRKVPQAKPASVEEKVKDQLEAAKPEPIIEEVVCAWILLPPIKCSFLHPISLAVLN</sequence>
<reference evidence="2" key="1">
    <citation type="submission" date="2025-08" db="UniProtKB">
        <authorList>
            <consortium name="Ensembl"/>
        </authorList>
    </citation>
    <scope>IDENTIFICATION</scope>
</reference>
<evidence type="ECO:0000313" key="2">
    <source>
        <dbReference type="Ensembl" id="ENSCPRP00005003883.1"/>
    </source>
</evidence>
<dbReference type="GO" id="GO:0071014">
    <property type="term" value="C:post-mRNA release spliceosomal complex"/>
    <property type="evidence" value="ECO:0007669"/>
    <property type="project" value="TreeGrafter"/>
</dbReference>
<protein>
    <submittedName>
        <fullName evidence="2">Uncharacterized protein</fullName>
    </submittedName>
</protein>
<keyword evidence="3" id="KW-1185">Reference proteome</keyword>
<dbReference type="Pfam" id="PF08315">
    <property type="entry name" value="cwf18"/>
    <property type="match status" value="1"/>
</dbReference>
<reference evidence="2" key="2">
    <citation type="submission" date="2025-09" db="UniProtKB">
        <authorList>
            <consortium name="Ensembl"/>
        </authorList>
    </citation>
    <scope>IDENTIFICATION</scope>
</reference>
<name>A0A7M4E460_CROPO</name>
<feature type="signal peptide" evidence="1">
    <location>
        <begin position="1"/>
        <end position="17"/>
    </location>
</feature>
<dbReference type="Proteomes" id="UP000594220">
    <property type="component" value="Unplaced"/>
</dbReference>
<dbReference type="PANTHER" id="PTHR31551:SF1">
    <property type="entry name" value="COILED-COIL DOMAIN-CONTAINING PROTEIN 12"/>
    <property type="match status" value="1"/>
</dbReference>
<dbReference type="GO" id="GO:0005684">
    <property type="term" value="C:U2-type spliceosomal complex"/>
    <property type="evidence" value="ECO:0007669"/>
    <property type="project" value="TreeGrafter"/>
</dbReference>
<organism evidence="2 3">
    <name type="scientific">Crocodylus porosus</name>
    <name type="common">Saltwater crocodile</name>
    <name type="synonym">Estuarine crocodile</name>
    <dbReference type="NCBI Taxonomy" id="8502"/>
    <lineage>
        <taxon>Eukaryota</taxon>
        <taxon>Metazoa</taxon>
        <taxon>Chordata</taxon>
        <taxon>Craniata</taxon>
        <taxon>Vertebrata</taxon>
        <taxon>Euteleostomi</taxon>
        <taxon>Archelosauria</taxon>
        <taxon>Archosauria</taxon>
        <taxon>Crocodylia</taxon>
        <taxon>Longirostres</taxon>
        <taxon>Crocodylidae</taxon>
        <taxon>Crocodylus</taxon>
    </lineage>
</organism>
<dbReference type="AlphaFoldDB" id="A0A7M4E460"/>
<dbReference type="InterPro" id="IPR013169">
    <property type="entry name" value="mRNA_splic_Cwf18-like"/>
</dbReference>
<evidence type="ECO:0000256" key="1">
    <source>
        <dbReference type="SAM" id="SignalP"/>
    </source>
</evidence>